<feature type="domain" description="HTH arsR-type" evidence="4">
    <location>
        <begin position="229"/>
        <end position="301"/>
    </location>
</feature>
<keyword evidence="2" id="KW-0238">DNA-binding</keyword>
<name>A0ABV6A0Z6_9PSEU</name>
<dbReference type="SMART" id="SM00418">
    <property type="entry name" value="HTH_ARSR"/>
    <property type="match status" value="1"/>
</dbReference>
<evidence type="ECO:0000256" key="2">
    <source>
        <dbReference type="ARBA" id="ARBA00023125"/>
    </source>
</evidence>
<evidence type="ECO:0000313" key="5">
    <source>
        <dbReference type="EMBL" id="MFB9905626.1"/>
    </source>
</evidence>
<evidence type="ECO:0000259" key="4">
    <source>
        <dbReference type="SMART" id="SM00418"/>
    </source>
</evidence>
<dbReference type="Gene3D" id="1.10.10.10">
    <property type="entry name" value="Winged helix-like DNA-binding domain superfamily/Winged helix DNA-binding domain"/>
    <property type="match status" value="1"/>
</dbReference>
<evidence type="ECO:0000313" key="6">
    <source>
        <dbReference type="Proteomes" id="UP001589693"/>
    </source>
</evidence>
<dbReference type="InterPro" id="IPR011991">
    <property type="entry name" value="ArsR-like_HTH"/>
</dbReference>
<dbReference type="InterPro" id="IPR036388">
    <property type="entry name" value="WH-like_DNA-bd_sf"/>
</dbReference>
<sequence length="306" mass="32592">MIRLHLSLESSQAVRFADGPLPVVELVGALCRFRRLHGWQPPHAVKPLFDLFSVRGQVPDFLLSRRPELGAALEELAAVPAERIRAELAFHGQPLAPWVRELGADDRAARTILLKAVETGFRSLVGARWNDIVATAQTDLAQRGRVLLHQGLAKAIASLPSTISHSGRFVDVDGSLDRGVPVANGLDFVPSCLMPVTLVIPARAREPVTVVYPVPPATPRIRPGRPSADSLSALVGARRAAILRATAVPRGTTELAEQAGVSLSSASEHASALRNAGLIRTVRAGRKVLHTATDLGSSLVTACDPP</sequence>
<dbReference type="EMBL" id="JBHLZU010000014">
    <property type="protein sequence ID" value="MFB9905626.1"/>
    <property type="molecule type" value="Genomic_DNA"/>
</dbReference>
<keyword evidence="1" id="KW-0805">Transcription regulation</keyword>
<dbReference type="InterPro" id="IPR051011">
    <property type="entry name" value="Metal_resp_trans_reg"/>
</dbReference>
<keyword evidence="6" id="KW-1185">Reference proteome</keyword>
<accession>A0ABV6A0Z6</accession>
<reference evidence="5 6" key="1">
    <citation type="submission" date="2024-09" db="EMBL/GenBank/DDBJ databases">
        <authorList>
            <person name="Sun Q."/>
            <person name="Mori K."/>
        </authorList>
    </citation>
    <scope>NUCLEOTIDE SEQUENCE [LARGE SCALE GENOMIC DNA]</scope>
    <source>
        <strain evidence="5 6">TBRC 7907</strain>
    </source>
</reference>
<dbReference type="RefSeq" id="WP_377852929.1">
    <property type="nucleotide sequence ID" value="NZ_JBHLZU010000014.1"/>
</dbReference>
<dbReference type="PANTHER" id="PTHR43132:SF8">
    <property type="entry name" value="HTH-TYPE TRANSCRIPTIONAL REGULATOR KMTR"/>
    <property type="match status" value="1"/>
</dbReference>
<dbReference type="InterPro" id="IPR036390">
    <property type="entry name" value="WH_DNA-bd_sf"/>
</dbReference>
<comment type="caution">
    <text evidence="5">The sequence shown here is derived from an EMBL/GenBank/DDBJ whole genome shotgun (WGS) entry which is preliminary data.</text>
</comment>
<proteinExistence type="predicted"/>
<evidence type="ECO:0000256" key="1">
    <source>
        <dbReference type="ARBA" id="ARBA00023015"/>
    </source>
</evidence>
<dbReference type="SUPFAM" id="SSF46785">
    <property type="entry name" value="Winged helix' DNA-binding domain"/>
    <property type="match status" value="1"/>
</dbReference>
<evidence type="ECO:0000256" key="3">
    <source>
        <dbReference type="ARBA" id="ARBA00023163"/>
    </source>
</evidence>
<keyword evidence="3" id="KW-0804">Transcription</keyword>
<protein>
    <submittedName>
        <fullName evidence="5">ArsR/SmtB family transcription factor</fullName>
    </submittedName>
</protein>
<organism evidence="5 6">
    <name type="scientific">Allokutzneria oryzae</name>
    <dbReference type="NCBI Taxonomy" id="1378989"/>
    <lineage>
        <taxon>Bacteria</taxon>
        <taxon>Bacillati</taxon>
        <taxon>Actinomycetota</taxon>
        <taxon>Actinomycetes</taxon>
        <taxon>Pseudonocardiales</taxon>
        <taxon>Pseudonocardiaceae</taxon>
        <taxon>Allokutzneria</taxon>
    </lineage>
</organism>
<gene>
    <name evidence="5" type="ORF">ACFFQA_16965</name>
</gene>
<dbReference type="PANTHER" id="PTHR43132">
    <property type="entry name" value="ARSENICAL RESISTANCE OPERON REPRESSOR ARSR-RELATED"/>
    <property type="match status" value="1"/>
</dbReference>
<dbReference type="CDD" id="cd00090">
    <property type="entry name" value="HTH_ARSR"/>
    <property type="match status" value="1"/>
</dbReference>
<dbReference type="Proteomes" id="UP001589693">
    <property type="component" value="Unassembled WGS sequence"/>
</dbReference>
<dbReference type="InterPro" id="IPR001845">
    <property type="entry name" value="HTH_ArsR_DNA-bd_dom"/>
</dbReference>